<name>A0AAD8L799_TARER</name>
<keyword evidence="2" id="KW-1185">Reference proteome</keyword>
<evidence type="ECO:0000313" key="2">
    <source>
        <dbReference type="Proteomes" id="UP001229421"/>
    </source>
</evidence>
<dbReference type="Proteomes" id="UP001229421">
    <property type="component" value="Unassembled WGS sequence"/>
</dbReference>
<evidence type="ECO:0000313" key="1">
    <source>
        <dbReference type="EMBL" id="KAK1433896.1"/>
    </source>
</evidence>
<protein>
    <submittedName>
        <fullName evidence="1">Uncharacterized protein</fullName>
    </submittedName>
</protein>
<accession>A0AAD8L799</accession>
<proteinExistence type="predicted"/>
<sequence length="147" mass="16980">MNIHSFMNSVLHFETSGFRPSHYAAPNLLSDQQEDVEADDIPTPRKKFVNTMRGSCFSEINFDDLPFEFSHVKDKCKLEEQCDKGGSKTVGEVITVKTNDIKDASSSRFDMDKYVELQNDDQLLFEKWRNQKLTNSGRLLLCRNMFT</sequence>
<gene>
    <name evidence="1" type="ORF">QVD17_10814</name>
</gene>
<reference evidence="1" key="1">
    <citation type="journal article" date="2023" name="bioRxiv">
        <title>Improved chromosome-level genome assembly for marigold (Tagetes erecta).</title>
        <authorList>
            <person name="Jiang F."/>
            <person name="Yuan L."/>
            <person name="Wang S."/>
            <person name="Wang H."/>
            <person name="Xu D."/>
            <person name="Wang A."/>
            <person name="Fan W."/>
        </authorList>
    </citation>
    <scope>NUCLEOTIDE SEQUENCE</scope>
    <source>
        <strain evidence="1">WSJ</strain>
        <tissue evidence="1">Leaf</tissue>
    </source>
</reference>
<dbReference type="EMBL" id="JAUHHV010000002">
    <property type="protein sequence ID" value="KAK1433896.1"/>
    <property type="molecule type" value="Genomic_DNA"/>
</dbReference>
<dbReference type="PANTHER" id="PTHR34466:SF1">
    <property type="entry name" value="OS06G0609800 PROTEIN"/>
    <property type="match status" value="1"/>
</dbReference>
<dbReference type="PANTHER" id="PTHR34466">
    <property type="entry name" value="OS11G0129800 PROTEIN"/>
    <property type="match status" value="1"/>
</dbReference>
<organism evidence="1 2">
    <name type="scientific">Tagetes erecta</name>
    <name type="common">African marigold</name>
    <dbReference type="NCBI Taxonomy" id="13708"/>
    <lineage>
        <taxon>Eukaryota</taxon>
        <taxon>Viridiplantae</taxon>
        <taxon>Streptophyta</taxon>
        <taxon>Embryophyta</taxon>
        <taxon>Tracheophyta</taxon>
        <taxon>Spermatophyta</taxon>
        <taxon>Magnoliopsida</taxon>
        <taxon>eudicotyledons</taxon>
        <taxon>Gunneridae</taxon>
        <taxon>Pentapetalae</taxon>
        <taxon>asterids</taxon>
        <taxon>campanulids</taxon>
        <taxon>Asterales</taxon>
        <taxon>Asteraceae</taxon>
        <taxon>Asteroideae</taxon>
        <taxon>Heliantheae alliance</taxon>
        <taxon>Tageteae</taxon>
        <taxon>Tagetes</taxon>
    </lineage>
</organism>
<comment type="caution">
    <text evidence="1">The sequence shown here is derived from an EMBL/GenBank/DDBJ whole genome shotgun (WGS) entry which is preliminary data.</text>
</comment>
<dbReference type="AlphaFoldDB" id="A0AAD8L799"/>